<proteinExistence type="predicted"/>
<sequence length="72" mass="8535">MGLYLLQTQHEFIDKYNEIIVIINIVLRKHAVAQNIINLKRSTAHNRIEDTTDVPIKSRKYNKYMNNNSKYS</sequence>
<gene>
    <name evidence="1" type="ORF">OCBIM_22033945mg</name>
</gene>
<dbReference type="AlphaFoldDB" id="A0A0L8GG25"/>
<reference evidence="1" key="1">
    <citation type="submission" date="2015-07" db="EMBL/GenBank/DDBJ databases">
        <title>MeaNS - Measles Nucleotide Surveillance Program.</title>
        <authorList>
            <person name="Tran T."/>
            <person name="Druce J."/>
        </authorList>
    </citation>
    <scope>NUCLEOTIDE SEQUENCE</scope>
    <source>
        <strain evidence="1">UCB-OBI-ISO-001</strain>
        <tissue evidence="1">Gonad</tissue>
    </source>
</reference>
<organism evidence="1">
    <name type="scientific">Octopus bimaculoides</name>
    <name type="common">California two-spotted octopus</name>
    <dbReference type="NCBI Taxonomy" id="37653"/>
    <lineage>
        <taxon>Eukaryota</taxon>
        <taxon>Metazoa</taxon>
        <taxon>Spiralia</taxon>
        <taxon>Lophotrochozoa</taxon>
        <taxon>Mollusca</taxon>
        <taxon>Cephalopoda</taxon>
        <taxon>Coleoidea</taxon>
        <taxon>Octopodiformes</taxon>
        <taxon>Octopoda</taxon>
        <taxon>Incirrata</taxon>
        <taxon>Octopodidae</taxon>
        <taxon>Octopus</taxon>
    </lineage>
</organism>
<accession>A0A0L8GG25</accession>
<name>A0A0L8GG25_OCTBM</name>
<dbReference type="EMBL" id="KQ421912">
    <property type="protein sequence ID" value="KOF75967.1"/>
    <property type="molecule type" value="Genomic_DNA"/>
</dbReference>
<protein>
    <submittedName>
        <fullName evidence="1">Uncharacterized protein</fullName>
    </submittedName>
</protein>
<evidence type="ECO:0000313" key="1">
    <source>
        <dbReference type="EMBL" id="KOF75967.1"/>
    </source>
</evidence>